<dbReference type="EMBL" id="JABXBU010000003">
    <property type="protein sequence ID" value="KAF8793343.1"/>
    <property type="molecule type" value="Genomic_DNA"/>
</dbReference>
<sequence length="96" mass="10648">MVFGKSIKLPGEHVNIAIDRIKPAYKLTHFDTSDAPLPSTVNSPASCEPKRSGSTERMQHKNALSDSIKDEKLPALTTQTRCGRKIKRPVRFTDDA</sequence>
<evidence type="ECO:0000313" key="2">
    <source>
        <dbReference type="EMBL" id="KAF8793343.1"/>
    </source>
</evidence>
<reference evidence="2" key="2">
    <citation type="submission" date="2020-06" db="EMBL/GenBank/DDBJ databases">
        <authorList>
            <person name="Sheffer M."/>
        </authorList>
    </citation>
    <scope>NUCLEOTIDE SEQUENCE</scope>
</reference>
<accession>A0A8T0FX03</accession>
<reference evidence="2" key="1">
    <citation type="journal article" date="2020" name="bioRxiv">
        <title>Chromosome-level reference genome of the European wasp spider Argiope bruennichi: a resource for studies on range expansion and evolutionary adaptation.</title>
        <authorList>
            <person name="Sheffer M.M."/>
            <person name="Hoppe A."/>
            <person name="Krehenwinkel H."/>
            <person name="Uhl G."/>
            <person name="Kuss A.W."/>
            <person name="Jensen L."/>
            <person name="Jensen C."/>
            <person name="Gillespie R.G."/>
            <person name="Hoff K.J."/>
            <person name="Prost S."/>
        </authorList>
    </citation>
    <scope>NUCLEOTIDE SEQUENCE</scope>
</reference>
<dbReference type="Proteomes" id="UP000807504">
    <property type="component" value="Unassembled WGS sequence"/>
</dbReference>
<dbReference type="AlphaFoldDB" id="A0A8T0FX03"/>
<keyword evidence="3" id="KW-1185">Reference proteome</keyword>
<organism evidence="2 3">
    <name type="scientific">Argiope bruennichi</name>
    <name type="common">Wasp spider</name>
    <name type="synonym">Aranea bruennichi</name>
    <dbReference type="NCBI Taxonomy" id="94029"/>
    <lineage>
        <taxon>Eukaryota</taxon>
        <taxon>Metazoa</taxon>
        <taxon>Ecdysozoa</taxon>
        <taxon>Arthropoda</taxon>
        <taxon>Chelicerata</taxon>
        <taxon>Arachnida</taxon>
        <taxon>Araneae</taxon>
        <taxon>Araneomorphae</taxon>
        <taxon>Entelegynae</taxon>
        <taxon>Araneoidea</taxon>
        <taxon>Araneidae</taxon>
        <taxon>Argiope</taxon>
    </lineage>
</organism>
<gene>
    <name evidence="2" type="ORF">HNY73_004836</name>
</gene>
<feature type="region of interest" description="Disordered" evidence="1">
    <location>
        <begin position="34"/>
        <end position="76"/>
    </location>
</feature>
<name>A0A8T0FX03_ARGBR</name>
<feature type="compositionally biased region" description="Basic and acidic residues" evidence="1">
    <location>
        <begin position="48"/>
        <end position="59"/>
    </location>
</feature>
<comment type="caution">
    <text evidence="2">The sequence shown here is derived from an EMBL/GenBank/DDBJ whole genome shotgun (WGS) entry which is preliminary data.</text>
</comment>
<evidence type="ECO:0000256" key="1">
    <source>
        <dbReference type="SAM" id="MobiDB-lite"/>
    </source>
</evidence>
<proteinExistence type="predicted"/>
<evidence type="ECO:0000313" key="3">
    <source>
        <dbReference type="Proteomes" id="UP000807504"/>
    </source>
</evidence>
<protein>
    <submittedName>
        <fullName evidence="2">Uncharacterized protein</fullName>
    </submittedName>
</protein>